<dbReference type="AlphaFoldDB" id="A0A8H4A5S4"/>
<accession>A0A8H4A5S4</accession>
<sequence length="282" mass="32749">MLNNMSHWQDYRISVNNLNLFDLSARYDNLTRLALQYNPELVAIFIDIRLKNIVIASYHGYDQPNREFIDEINRQFVNPVLVFEYGNLPNTNEQHNLNAISRFLAKRNETNENVIVTSGHCYQFEPDYFLKLWVSLNVHNYIGKMSRISLHHMCDFGIVSIEDNVEPRRSIRNTDSSKYQEIYIDSKNDTKNNHLGIHSCKSGYFTHLTCGYLRSNKAIYPYKISYVINIENHIYDIGGPVLTYIDINHIYLSGILTSGIGNIGFVTNIDSILMRRGLLLEL</sequence>
<reference evidence="1 2" key="1">
    <citation type="journal article" date="2019" name="Environ. Microbiol.">
        <title>At the nexus of three kingdoms: the genome of the mycorrhizal fungus Gigaspora margarita provides insights into plant, endobacterial and fungal interactions.</title>
        <authorList>
            <person name="Venice F."/>
            <person name="Ghignone S."/>
            <person name="Salvioli di Fossalunga A."/>
            <person name="Amselem J."/>
            <person name="Novero M."/>
            <person name="Xianan X."/>
            <person name="Sedzielewska Toro K."/>
            <person name="Morin E."/>
            <person name="Lipzen A."/>
            <person name="Grigoriev I.V."/>
            <person name="Henrissat B."/>
            <person name="Martin F.M."/>
            <person name="Bonfante P."/>
        </authorList>
    </citation>
    <scope>NUCLEOTIDE SEQUENCE [LARGE SCALE GENOMIC DNA]</scope>
    <source>
        <strain evidence="1 2">BEG34</strain>
    </source>
</reference>
<dbReference type="Gene3D" id="2.40.10.10">
    <property type="entry name" value="Trypsin-like serine proteases"/>
    <property type="match status" value="2"/>
</dbReference>
<dbReference type="Proteomes" id="UP000439903">
    <property type="component" value="Unassembled WGS sequence"/>
</dbReference>
<evidence type="ECO:0000313" key="2">
    <source>
        <dbReference type="Proteomes" id="UP000439903"/>
    </source>
</evidence>
<gene>
    <name evidence="1" type="ORF">F8M41_004016</name>
</gene>
<dbReference type="SUPFAM" id="SSF50494">
    <property type="entry name" value="Trypsin-like serine proteases"/>
    <property type="match status" value="1"/>
</dbReference>
<evidence type="ECO:0000313" key="1">
    <source>
        <dbReference type="EMBL" id="KAF0441062.1"/>
    </source>
</evidence>
<name>A0A8H4A5S4_GIGMA</name>
<dbReference type="OrthoDB" id="2426014at2759"/>
<keyword evidence="2" id="KW-1185">Reference proteome</keyword>
<proteinExistence type="predicted"/>
<comment type="caution">
    <text evidence="1">The sequence shown here is derived from an EMBL/GenBank/DDBJ whole genome shotgun (WGS) entry which is preliminary data.</text>
</comment>
<dbReference type="InterPro" id="IPR009003">
    <property type="entry name" value="Peptidase_S1_PA"/>
</dbReference>
<protein>
    <submittedName>
        <fullName evidence="1">Uncharacterized protein</fullName>
    </submittedName>
</protein>
<dbReference type="EMBL" id="WTPW01001361">
    <property type="protein sequence ID" value="KAF0441062.1"/>
    <property type="molecule type" value="Genomic_DNA"/>
</dbReference>
<organism evidence="1 2">
    <name type="scientific">Gigaspora margarita</name>
    <dbReference type="NCBI Taxonomy" id="4874"/>
    <lineage>
        <taxon>Eukaryota</taxon>
        <taxon>Fungi</taxon>
        <taxon>Fungi incertae sedis</taxon>
        <taxon>Mucoromycota</taxon>
        <taxon>Glomeromycotina</taxon>
        <taxon>Glomeromycetes</taxon>
        <taxon>Diversisporales</taxon>
        <taxon>Gigasporaceae</taxon>
        <taxon>Gigaspora</taxon>
    </lineage>
</organism>
<dbReference type="InterPro" id="IPR043504">
    <property type="entry name" value="Peptidase_S1_PA_chymotrypsin"/>
</dbReference>